<dbReference type="GO" id="GO:0034485">
    <property type="term" value="F:phosphatidylinositol-3,4,5-trisphosphate 5-phosphatase activity"/>
    <property type="evidence" value="ECO:0007669"/>
    <property type="project" value="TreeGrafter"/>
</dbReference>
<evidence type="ECO:0000256" key="1">
    <source>
        <dbReference type="ARBA" id="ARBA00010768"/>
    </source>
</evidence>
<dbReference type="PANTHER" id="PTHR45666:SF58">
    <property type="entry name" value="TYPE IV INOSITOL POLYPHOSPHATE 5-PHOSPHATASE 7"/>
    <property type="match status" value="1"/>
</dbReference>
<organism evidence="4 5">
    <name type="scientific">Dichanthelium oligosanthes</name>
    <dbReference type="NCBI Taxonomy" id="888268"/>
    <lineage>
        <taxon>Eukaryota</taxon>
        <taxon>Viridiplantae</taxon>
        <taxon>Streptophyta</taxon>
        <taxon>Embryophyta</taxon>
        <taxon>Tracheophyta</taxon>
        <taxon>Spermatophyta</taxon>
        <taxon>Magnoliopsida</taxon>
        <taxon>Liliopsida</taxon>
        <taxon>Poales</taxon>
        <taxon>Poaceae</taxon>
        <taxon>PACMAD clade</taxon>
        <taxon>Panicoideae</taxon>
        <taxon>Panicodae</taxon>
        <taxon>Paniceae</taxon>
        <taxon>Dichantheliinae</taxon>
        <taxon>Dichanthelium</taxon>
    </lineage>
</organism>
<proteinExistence type="inferred from homology"/>
<evidence type="ECO:0000259" key="3">
    <source>
        <dbReference type="SMART" id="SM00128"/>
    </source>
</evidence>
<dbReference type="Proteomes" id="UP000095767">
    <property type="component" value="Unassembled WGS sequence"/>
</dbReference>
<dbReference type="Pfam" id="PF22669">
    <property type="entry name" value="Exo_endo_phos2"/>
    <property type="match status" value="1"/>
</dbReference>
<feature type="non-terminal residue" evidence="4">
    <location>
        <position position="1"/>
    </location>
</feature>
<gene>
    <name evidence="4" type="ORF">BAE44_0014371</name>
</gene>
<sequence>RTLVRKWFNIKTKAKDFHSDYAAEEVGVQWRTSFSDRDACKSKKSRTEDNGPAKKWVSLVRKTLNNLDQQGSGVYNYHTPSPAPDPIVELNVDFERSSRRQRNSSFFHRRSFQSFNRSSRIDMMDPHSLVDRRFSVCDRISFGSRPSDVDTSMRCGGSSDDENIDEESPSCIFFPPMPSGYGAPLCTDSRYCLVASKQMVGIFLMVWVRSDIREHVKNLKVSCVGRGLMGYLGNKGSISISMSLHQTSFCFVCTHLTSGQKDGDKKSPETILDHDRIIWLGDLNYRIALSYRSVKALVEMHNWKQLLEKDQLRIEQRFGRVFAGWKEGRIYFPPTYKYSYNSDRYAGDDMHPNEKRRTPACISFFCEGVTGFYEDMFSQMVLGKFAVVDTPIPPAVNLQILKEMFSDCTIRNICTVLKLTICESRFTKRKGMFLCPR</sequence>
<comment type="caution">
    <text evidence="4">The sequence shown here is derived from an EMBL/GenBank/DDBJ whole genome shotgun (WGS) entry which is preliminary data.</text>
</comment>
<dbReference type="InterPro" id="IPR036691">
    <property type="entry name" value="Endo/exonu/phosph_ase_sf"/>
</dbReference>
<name>A0A1E5VHK9_9POAL</name>
<dbReference type="EMBL" id="LWDX02039318">
    <property type="protein sequence ID" value="OEL24609.1"/>
    <property type="molecule type" value="Genomic_DNA"/>
</dbReference>
<dbReference type="GO" id="GO:0004439">
    <property type="term" value="F:phosphatidylinositol-4,5-bisphosphate 5-phosphatase activity"/>
    <property type="evidence" value="ECO:0007669"/>
    <property type="project" value="TreeGrafter"/>
</dbReference>
<feature type="domain" description="Inositol polyphosphate-related phosphatase" evidence="3">
    <location>
        <begin position="132"/>
        <end position="393"/>
    </location>
</feature>
<dbReference type="SUPFAM" id="SSF56219">
    <property type="entry name" value="DNase I-like"/>
    <property type="match status" value="1"/>
</dbReference>
<evidence type="ECO:0000313" key="5">
    <source>
        <dbReference type="Proteomes" id="UP000095767"/>
    </source>
</evidence>
<accession>A0A1E5VHK9</accession>
<dbReference type="SMART" id="SM00128">
    <property type="entry name" value="IPPc"/>
    <property type="match status" value="1"/>
</dbReference>
<dbReference type="OrthoDB" id="62798at2759"/>
<dbReference type="Gene3D" id="3.60.10.10">
    <property type="entry name" value="Endonuclease/exonuclease/phosphatase"/>
    <property type="match status" value="1"/>
</dbReference>
<evidence type="ECO:0000256" key="2">
    <source>
        <dbReference type="ARBA" id="ARBA00022801"/>
    </source>
</evidence>
<dbReference type="InterPro" id="IPR045849">
    <property type="entry name" value="IP5P_plant"/>
</dbReference>
<evidence type="ECO:0000313" key="4">
    <source>
        <dbReference type="EMBL" id="OEL24609.1"/>
    </source>
</evidence>
<protein>
    <submittedName>
        <fullName evidence="4">Type IV inositol polyphosphate 5-phosphatase 7</fullName>
    </submittedName>
</protein>
<dbReference type="GO" id="GO:0046856">
    <property type="term" value="P:phosphatidylinositol dephosphorylation"/>
    <property type="evidence" value="ECO:0007669"/>
    <property type="project" value="InterPro"/>
</dbReference>
<dbReference type="InterPro" id="IPR000300">
    <property type="entry name" value="IPPc"/>
</dbReference>
<dbReference type="AlphaFoldDB" id="A0A1E5VHK9"/>
<dbReference type="PANTHER" id="PTHR45666">
    <property type="entry name" value="TYPE IV INOSITOL POLYPHOSPHATE 5-PHOSPHATASE 9"/>
    <property type="match status" value="1"/>
</dbReference>
<reference evidence="4 5" key="1">
    <citation type="submission" date="2016-09" db="EMBL/GenBank/DDBJ databases">
        <title>The draft genome of Dichanthelium oligosanthes: A C3 panicoid grass species.</title>
        <authorList>
            <person name="Studer A.J."/>
            <person name="Schnable J.C."/>
            <person name="Brutnell T.P."/>
        </authorList>
    </citation>
    <scope>NUCLEOTIDE SEQUENCE [LARGE SCALE GENOMIC DNA]</scope>
    <source>
        <strain evidence="5">cv. Kellogg 1175</strain>
        <tissue evidence="4">Leaf</tissue>
    </source>
</reference>
<dbReference type="STRING" id="888268.A0A1E5VHK9"/>
<keyword evidence="2" id="KW-0378">Hydrolase</keyword>
<dbReference type="GO" id="GO:0004445">
    <property type="term" value="F:inositol-polyphosphate 5-phosphatase activity"/>
    <property type="evidence" value="ECO:0007669"/>
    <property type="project" value="InterPro"/>
</dbReference>
<keyword evidence="5" id="KW-1185">Reference proteome</keyword>
<comment type="similarity">
    <text evidence="1">Belongs to the inositol polyphosphate 5-phosphatase family.</text>
</comment>